<name>A0A7R9BYE0_9CRUS</name>
<dbReference type="SUPFAM" id="SSF50494">
    <property type="entry name" value="Trypsin-like serine proteases"/>
    <property type="match status" value="1"/>
</dbReference>
<dbReference type="EMBL" id="OA886013">
    <property type="protein sequence ID" value="CAD7282561.1"/>
    <property type="molecule type" value="Genomic_DNA"/>
</dbReference>
<proteinExistence type="inferred from homology"/>
<evidence type="ECO:0000313" key="9">
    <source>
        <dbReference type="EMBL" id="CAD7282561.1"/>
    </source>
</evidence>
<dbReference type="InterPro" id="IPR043504">
    <property type="entry name" value="Peptidase_S1_PA_chymotrypsin"/>
</dbReference>
<dbReference type="EMBL" id="CAJPEX010003976">
    <property type="protein sequence ID" value="CAG0922713.1"/>
    <property type="molecule type" value="Genomic_DNA"/>
</dbReference>
<keyword evidence="6" id="KW-1015">Disulfide bond</keyword>
<keyword evidence="10" id="KW-1185">Reference proteome</keyword>
<accession>A0A7R9BYE0</accession>
<dbReference type="Gene3D" id="2.40.10.10">
    <property type="entry name" value="Trypsin-like serine proteases"/>
    <property type="match status" value="1"/>
</dbReference>
<evidence type="ECO:0000256" key="5">
    <source>
        <dbReference type="ARBA" id="ARBA00022825"/>
    </source>
</evidence>
<feature type="domain" description="Peptidase S1" evidence="8">
    <location>
        <begin position="100"/>
        <end position="330"/>
    </location>
</feature>
<dbReference type="PRINTS" id="PR00722">
    <property type="entry name" value="CHYMOTRYPSIN"/>
</dbReference>
<dbReference type="Pfam" id="PF00089">
    <property type="entry name" value="Trypsin"/>
    <property type="match status" value="1"/>
</dbReference>
<gene>
    <name evidence="9" type="ORF">NMOB1V02_LOCUS10183</name>
</gene>
<evidence type="ECO:0000256" key="1">
    <source>
        <dbReference type="ARBA" id="ARBA00004613"/>
    </source>
</evidence>
<protein>
    <recommendedName>
        <fullName evidence="8">Peptidase S1 domain-containing protein</fullName>
    </recommendedName>
</protein>
<dbReference type="InterPro" id="IPR009003">
    <property type="entry name" value="Peptidase_S1_PA"/>
</dbReference>
<dbReference type="PANTHER" id="PTHR24264">
    <property type="entry name" value="TRYPSIN-RELATED"/>
    <property type="match status" value="1"/>
</dbReference>
<organism evidence="9">
    <name type="scientific">Notodromas monacha</name>
    <dbReference type="NCBI Taxonomy" id="399045"/>
    <lineage>
        <taxon>Eukaryota</taxon>
        <taxon>Metazoa</taxon>
        <taxon>Ecdysozoa</taxon>
        <taxon>Arthropoda</taxon>
        <taxon>Crustacea</taxon>
        <taxon>Oligostraca</taxon>
        <taxon>Ostracoda</taxon>
        <taxon>Podocopa</taxon>
        <taxon>Podocopida</taxon>
        <taxon>Cypridocopina</taxon>
        <taxon>Cypridoidea</taxon>
        <taxon>Cyprididae</taxon>
        <taxon>Notodromas</taxon>
    </lineage>
</organism>
<reference evidence="9" key="1">
    <citation type="submission" date="2020-11" db="EMBL/GenBank/DDBJ databases">
        <authorList>
            <person name="Tran Van P."/>
        </authorList>
    </citation>
    <scope>NUCLEOTIDE SEQUENCE</scope>
</reference>
<dbReference type="GO" id="GO:0004252">
    <property type="term" value="F:serine-type endopeptidase activity"/>
    <property type="evidence" value="ECO:0007669"/>
    <property type="project" value="InterPro"/>
</dbReference>
<evidence type="ECO:0000256" key="6">
    <source>
        <dbReference type="ARBA" id="ARBA00023157"/>
    </source>
</evidence>
<dbReference type="PROSITE" id="PS00135">
    <property type="entry name" value="TRYPSIN_SER"/>
    <property type="match status" value="1"/>
</dbReference>
<evidence type="ECO:0000256" key="2">
    <source>
        <dbReference type="ARBA" id="ARBA00022525"/>
    </source>
</evidence>
<keyword evidence="5" id="KW-0720">Serine protease</keyword>
<dbReference type="OrthoDB" id="10059102at2759"/>
<evidence type="ECO:0000256" key="4">
    <source>
        <dbReference type="ARBA" id="ARBA00022801"/>
    </source>
</evidence>
<dbReference type="InterPro" id="IPR001254">
    <property type="entry name" value="Trypsin_dom"/>
</dbReference>
<dbReference type="FunFam" id="2.40.10.10:FF:000002">
    <property type="entry name" value="Transmembrane protease serine"/>
    <property type="match status" value="1"/>
</dbReference>
<evidence type="ECO:0000256" key="3">
    <source>
        <dbReference type="ARBA" id="ARBA00022670"/>
    </source>
</evidence>
<keyword evidence="2" id="KW-0964">Secreted</keyword>
<dbReference type="InterPro" id="IPR001314">
    <property type="entry name" value="Peptidase_S1A"/>
</dbReference>
<evidence type="ECO:0000256" key="7">
    <source>
        <dbReference type="ARBA" id="ARBA00024195"/>
    </source>
</evidence>
<dbReference type="CDD" id="cd00190">
    <property type="entry name" value="Tryp_SPc"/>
    <property type="match status" value="1"/>
</dbReference>
<evidence type="ECO:0000259" key="8">
    <source>
        <dbReference type="PROSITE" id="PS50240"/>
    </source>
</evidence>
<sequence>MFSAKPARFTSIPLLVSAGVTVILFQAPELMSRHHQRLRHDSVAYKYSPRHRPVAWNQHPDGSCRSCMNSGRLFSSLICGPIRVSPLYAANNCQRPNPLIVGGLQAKDEDFHFMAVIKTFNQFHCGGSLITTKHVLTARHCVVHKELHLSTLIPSSQIEVILGERDRSVYEGYEQDKAVSAVFVHERGNADKPNSYDVAVIELQSHAVLGHYADSKRCLVVGWGATDGDTHQHYPDKLRFAVVPIVGFSECQAAYPGLIDHSMLCAGLPQGGPDSCTGDSGGPLLCMDTRNNLVQVGIVSWGGKHCGAPGYFGVYVRLTSVMPWIRDVAGVPW</sequence>
<dbReference type="InterPro" id="IPR050127">
    <property type="entry name" value="Serine_Proteases_S1"/>
</dbReference>
<dbReference type="GO" id="GO:0006508">
    <property type="term" value="P:proteolysis"/>
    <property type="evidence" value="ECO:0007669"/>
    <property type="project" value="UniProtKB-KW"/>
</dbReference>
<keyword evidence="3" id="KW-0645">Protease</keyword>
<dbReference type="InterPro" id="IPR033116">
    <property type="entry name" value="TRYPSIN_SER"/>
</dbReference>
<keyword evidence="4" id="KW-0378">Hydrolase</keyword>
<dbReference type="SMART" id="SM00020">
    <property type="entry name" value="Tryp_SPc"/>
    <property type="match status" value="1"/>
</dbReference>
<dbReference type="Proteomes" id="UP000678499">
    <property type="component" value="Unassembled WGS sequence"/>
</dbReference>
<comment type="similarity">
    <text evidence="7">Belongs to the peptidase S1 family. CLIP subfamily.</text>
</comment>
<comment type="subcellular location">
    <subcellularLocation>
        <location evidence="1">Secreted</location>
    </subcellularLocation>
</comment>
<dbReference type="PANTHER" id="PTHR24264:SF65">
    <property type="entry name" value="SRCR DOMAIN-CONTAINING PROTEIN"/>
    <property type="match status" value="1"/>
</dbReference>
<dbReference type="GO" id="GO:0005615">
    <property type="term" value="C:extracellular space"/>
    <property type="evidence" value="ECO:0007669"/>
    <property type="project" value="TreeGrafter"/>
</dbReference>
<dbReference type="PROSITE" id="PS50240">
    <property type="entry name" value="TRYPSIN_DOM"/>
    <property type="match status" value="1"/>
</dbReference>
<dbReference type="AlphaFoldDB" id="A0A7R9BYE0"/>
<evidence type="ECO:0000313" key="10">
    <source>
        <dbReference type="Proteomes" id="UP000678499"/>
    </source>
</evidence>